<evidence type="ECO:0000313" key="2">
    <source>
        <dbReference type="Proteomes" id="UP000831701"/>
    </source>
</evidence>
<accession>A0ACB8VPA8</accession>
<organism evidence="1 2">
    <name type="scientific">Scortum barcoo</name>
    <name type="common">barcoo grunter</name>
    <dbReference type="NCBI Taxonomy" id="214431"/>
    <lineage>
        <taxon>Eukaryota</taxon>
        <taxon>Metazoa</taxon>
        <taxon>Chordata</taxon>
        <taxon>Craniata</taxon>
        <taxon>Vertebrata</taxon>
        <taxon>Euteleostomi</taxon>
        <taxon>Actinopterygii</taxon>
        <taxon>Neopterygii</taxon>
        <taxon>Teleostei</taxon>
        <taxon>Neoteleostei</taxon>
        <taxon>Acanthomorphata</taxon>
        <taxon>Eupercaria</taxon>
        <taxon>Centrarchiformes</taxon>
        <taxon>Terapontoidei</taxon>
        <taxon>Terapontidae</taxon>
        <taxon>Scortum</taxon>
    </lineage>
</organism>
<comment type="caution">
    <text evidence="1">The sequence shown here is derived from an EMBL/GenBank/DDBJ whole genome shotgun (WGS) entry which is preliminary data.</text>
</comment>
<reference evidence="1" key="1">
    <citation type="submission" date="2022-04" db="EMBL/GenBank/DDBJ databases">
        <title>Jade perch genome.</title>
        <authorList>
            <person name="Chao B."/>
        </authorList>
    </citation>
    <scope>NUCLEOTIDE SEQUENCE</scope>
    <source>
        <strain evidence="1">CB-2022</strain>
    </source>
</reference>
<dbReference type="Proteomes" id="UP000831701">
    <property type="component" value="Chromosome 19"/>
</dbReference>
<evidence type="ECO:0000313" key="1">
    <source>
        <dbReference type="EMBL" id="KAI3357361.1"/>
    </source>
</evidence>
<proteinExistence type="predicted"/>
<sequence>MSQSPRILLWASTSKVSSCYHDLKEVFSKSWATSLPPQRESDCAIDLIPGAPIPKQAIIFTKLDLRNAYHLVQIKEGDEWKTGQVGAFLQQVPVHAFIQIESQNGKPDALSCLYELTGTDWN</sequence>
<protein>
    <submittedName>
        <fullName evidence="1">Uncharacterized protein</fullName>
    </submittedName>
</protein>
<name>A0ACB8VPA8_9TELE</name>
<keyword evidence="2" id="KW-1185">Reference proteome</keyword>
<gene>
    <name evidence="1" type="ORF">L3Q82_015796</name>
</gene>
<dbReference type="EMBL" id="CM041549">
    <property type="protein sequence ID" value="KAI3357361.1"/>
    <property type="molecule type" value="Genomic_DNA"/>
</dbReference>